<feature type="binding site" evidence="1">
    <location>
        <position position="276"/>
    </location>
    <ligand>
        <name>Mg(2+)</name>
        <dbReference type="ChEBI" id="CHEBI:18420"/>
        <label>1</label>
    </ligand>
</feature>
<feature type="binding site" evidence="1">
    <location>
        <position position="57"/>
    </location>
    <ligand>
        <name>Mg(2+)</name>
        <dbReference type="ChEBI" id="CHEBI:18420"/>
        <label>1</label>
    </ligand>
</feature>
<dbReference type="GO" id="GO:0046872">
    <property type="term" value="F:metal ion binding"/>
    <property type="evidence" value="ECO:0007669"/>
    <property type="project" value="UniProtKB-KW"/>
</dbReference>
<evidence type="ECO:0000313" key="2">
    <source>
        <dbReference type="EMBL" id="ANY84096.1"/>
    </source>
</evidence>
<evidence type="ECO:0008006" key="3">
    <source>
        <dbReference type="Google" id="ProtNLM"/>
    </source>
</evidence>
<proteinExistence type="predicted"/>
<accession>A0A1B2EVW0</accession>
<reference evidence="2" key="1">
    <citation type="submission" date="2016-07" db="EMBL/GenBank/DDBJ databases">
        <title>Microvirga ossetica sp. nov. a new species of rhizobia isolated from root nodules of the legume species Vicia alpestris Steven originated from North Ossetia region in the Caucasus.</title>
        <authorList>
            <person name="Safronova V.I."/>
            <person name="Kuznetsova I.G."/>
            <person name="Sazanova A.L."/>
            <person name="Belimov A."/>
            <person name="Andronov E."/>
            <person name="Osledkin Y.S."/>
            <person name="Onishchuk O.P."/>
            <person name="Kurchak O.N."/>
            <person name="Shaposhnikov A.I."/>
            <person name="Willems A."/>
            <person name="Tikhonovich I.A."/>
        </authorList>
    </citation>
    <scope>NUCLEOTIDE SEQUENCE [LARGE SCALE GENOMIC DNA]</scope>
    <source>
        <strain evidence="2">V5/3M</strain>
        <plasmid evidence="2">unnamed2</plasmid>
    </source>
</reference>
<keyword evidence="2" id="KW-0614">Plasmid</keyword>
<gene>
    <name evidence="2" type="ORF">BB934_38230</name>
</gene>
<keyword evidence="1" id="KW-0479">Metal-binding</keyword>
<geneLocation type="plasmid" evidence="2">
    <name>unnamed2</name>
</geneLocation>
<dbReference type="PANTHER" id="PTHR16222:SF12">
    <property type="entry name" value="ADP-RIBOSYLGLYCOHYDROLASE-RELATED"/>
    <property type="match status" value="1"/>
</dbReference>
<dbReference type="InterPro" id="IPR036705">
    <property type="entry name" value="Ribosyl_crysJ1_sf"/>
</dbReference>
<feature type="binding site" evidence="1">
    <location>
        <position position="274"/>
    </location>
    <ligand>
        <name>Mg(2+)</name>
        <dbReference type="ChEBI" id="CHEBI:18420"/>
        <label>1</label>
    </ligand>
</feature>
<keyword evidence="1" id="KW-0460">Magnesium</keyword>
<dbReference type="PANTHER" id="PTHR16222">
    <property type="entry name" value="ADP-RIBOSYLGLYCOHYDROLASE"/>
    <property type="match status" value="1"/>
</dbReference>
<dbReference type="Gene3D" id="1.10.4080.10">
    <property type="entry name" value="ADP-ribosylation/Crystallin J1"/>
    <property type="match status" value="1"/>
</dbReference>
<dbReference type="Pfam" id="PF03747">
    <property type="entry name" value="ADP_ribosyl_GH"/>
    <property type="match status" value="1"/>
</dbReference>
<protein>
    <recommendedName>
        <fullName evidence="3">ADP-ribosylglycohydrolase</fullName>
    </recommendedName>
</protein>
<dbReference type="OrthoDB" id="9806482at2"/>
<dbReference type="KEGG" id="moc:BB934_38230"/>
<organism evidence="2">
    <name type="scientific">Microvirga ossetica</name>
    <dbReference type="NCBI Taxonomy" id="1882682"/>
    <lineage>
        <taxon>Bacteria</taxon>
        <taxon>Pseudomonadati</taxon>
        <taxon>Pseudomonadota</taxon>
        <taxon>Alphaproteobacteria</taxon>
        <taxon>Hyphomicrobiales</taxon>
        <taxon>Methylobacteriaceae</taxon>
        <taxon>Microvirga</taxon>
    </lineage>
</organism>
<feature type="binding site" evidence="1">
    <location>
        <position position="58"/>
    </location>
    <ligand>
        <name>Mg(2+)</name>
        <dbReference type="ChEBI" id="CHEBI:18420"/>
        <label>1</label>
    </ligand>
</feature>
<feature type="binding site" evidence="1">
    <location>
        <position position="277"/>
    </location>
    <ligand>
        <name>Mg(2+)</name>
        <dbReference type="ChEBI" id="CHEBI:18420"/>
        <label>1</label>
    </ligand>
</feature>
<dbReference type="EMBL" id="CP016619">
    <property type="protein sequence ID" value="ANY84096.1"/>
    <property type="molecule type" value="Genomic_DNA"/>
</dbReference>
<dbReference type="InterPro" id="IPR050792">
    <property type="entry name" value="ADP-ribosylglycohydrolase"/>
</dbReference>
<feature type="binding site" evidence="1">
    <location>
        <position position="56"/>
    </location>
    <ligand>
        <name>Mg(2+)</name>
        <dbReference type="ChEBI" id="CHEBI:18420"/>
        <label>1</label>
    </ligand>
</feature>
<dbReference type="AlphaFoldDB" id="A0A1B2EVW0"/>
<comment type="cofactor">
    <cofactor evidence="1">
        <name>Mg(2+)</name>
        <dbReference type="ChEBI" id="CHEBI:18420"/>
    </cofactor>
    <text evidence="1">Binds 2 magnesium ions per subunit.</text>
</comment>
<dbReference type="RefSeq" id="WP_099515030.1">
    <property type="nucleotide sequence ID" value="NZ_CP016619.1"/>
</dbReference>
<dbReference type="SUPFAM" id="SSF101478">
    <property type="entry name" value="ADP-ribosylglycohydrolase"/>
    <property type="match status" value="1"/>
</dbReference>
<evidence type="ECO:0000256" key="1">
    <source>
        <dbReference type="PIRSR" id="PIRSR605502-1"/>
    </source>
</evidence>
<dbReference type="InterPro" id="IPR005502">
    <property type="entry name" value="Ribosyl_crysJ1"/>
</dbReference>
<name>A0A1B2EVW0_9HYPH</name>
<sequence>MLTKVELHKEQLVERATAAMAYGRLGDSMGTPTENLEPDEITAKFGWVTTYEGDGTDDTIMALMIAKALIRTDGFATSDDWAKECLDHRELIFGDKIEKFFASVIHALTKVERGSLPRRVAIGNMPSSSSAMAIVPVGIVNAGNPQMAAQQASEIASFLHVDEVAFCQDGAAAMASAIAAALGGASTIEEVVETSTVYLKPWSGSEMIRLIKDACALAQAASSFEDFRSRYHASFRQQISCDSRETVPAALALSLFAEGDPEQAIIFGANFGRDTDTIACMAGYICGAWRGLTPPDLSKIAINDHVIEESRKLAHALVDVGQRKARLEVSNWASLAQA</sequence>